<evidence type="ECO:0000256" key="1">
    <source>
        <dbReference type="SAM" id="Coils"/>
    </source>
</evidence>
<proteinExistence type="predicted"/>
<dbReference type="AlphaFoldDB" id="A0A382AHT4"/>
<feature type="coiled-coil region" evidence="1">
    <location>
        <begin position="69"/>
        <end position="103"/>
    </location>
</feature>
<protein>
    <recommendedName>
        <fullName evidence="3">DUF3450 domain-containing protein</fullName>
    </recommendedName>
</protein>
<gene>
    <name evidence="2" type="ORF">METZ01_LOCUS153371</name>
</gene>
<name>A0A382AHT4_9ZZZZ</name>
<dbReference type="PIRSF" id="PIRSF028069">
    <property type="entry name" value="UCP028069"/>
    <property type="match status" value="1"/>
</dbReference>
<keyword evidence="1" id="KW-0175">Coiled coil</keyword>
<dbReference type="EMBL" id="UINC01025264">
    <property type="protein sequence ID" value="SVB00517.1"/>
    <property type="molecule type" value="Genomic_DNA"/>
</dbReference>
<reference evidence="2" key="1">
    <citation type="submission" date="2018-05" db="EMBL/GenBank/DDBJ databases">
        <authorList>
            <person name="Lanie J.A."/>
            <person name="Ng W.-L."/>
            <person name="Kazmierczak K.M."/>
            <person name="Andrzejewski T.M."/>
            <person name="Davidsen T.M."/>
            <person name="Wayne K.J."/>
            <person name="Tettelin H."/>
            <person name="Glass J.I."/>
            <person name="Rusch D."/>
            <person name="Podicherti R."/>
            <person name="Tsui H.-C.T."/>
            <person name="Winkler M.E."/>
        </authorList>
    </citation>
    <scope>NUCLEOTIDE SEQUENCE</scope>
</reference>
<dbReference type="Pfam" id="PF11932">
    <property type="entry name" value="DUF3450"/>
    <property type="match status" value="1"/>
</dbReference>
<accession>A0A382AHT4</accession>
<organism evidence="2">
    <name type="scientific">marine metagenome</name>
    <dbReference type="NCBI Taxonomy" id="408172"/>
    <lineage>
        <taxon>unclassified sequences</taxon>
        <taxon>metagenomes</taxon>
        <taxon>ecological metagenomes</taxon>
    </lineage>
</organism>
<evidence type="ECO:0000313" key="2">
    <source>
        <dbReference type="EMBL" id="SVB00517.1"/>
    </source>
</evidence>
<sequence length="256" mass="29212">MKRLCNNLLFFLLASFLTILPLSADQIQPLLDVGEVRQKAEEKSQTKIDQADDDTSLIVNEFKTVSKQIEGLRVYNAQLRKQIEAQEARLKEIDRTMKEARIMQRQIPPFTRRMLAGLEKSIELDLPFHLAERKERIAFANAAIDNPTVSPAEGLRQVLEAYNVEAEYGRKIDTYKDTIDIDGQPREVNILRVGRLSLLYQTSDADETGAWDIKSKQWVELGGSYRNPTRLGLRIANKLATVDMIELPIQNAEEVE</sequence>
<dbReference type="InterPro" id="IPR016866">
    <property type="entry name" value="UCP028069"/>
</dbReference>
<evidence type="ECO:0008006" key="3">
    <source>
        <dbReference type="Google" id="ProtNLM"/>
    </source>
</evidence>